<evidence type="ECO:0000256" key="10">
    <source>
        <dbReference type="ARBA" id="ARBA00032441"/>
    </source>
</evidence>
<sequence>MKMSFKTKSPIETEKIGFKLGNLLKRGSIVLISGELGVGKTVLTKGIAKGMGIDDYVTSPTFMIVNEHLGDIPLYHFDVYRIDDYTELYDIGYEEYFYGDGVCVIEWPEKIKPLIPEENIFIRIDIGDSYDERIIEIESHGEKYDEVIKEMK</sequence>
<protein>
    <recommendedName>
        <fullName evidence="3">tRNA threonylcarbamoyladenosine biosynthesis protein TsaE</fullName>
    </recommendedName>
    <alternativeName>
        <fullName evidence="10">t(6)A37 threonylcarbamoyladenosine biosynthesis protein TsaE</fullName>
    </alternativeName>
</protein>
<keyword evidence="7" id="KW-0547">Nucleotide-binding</keyword>
<dbReference type="EMBL" id="JAGGLT010000013">
    <property type="protein sequence ID" value="MBP2071856.1"/>
    <property type="molecule type" value="Genomic_DNA"/>
</dbReference>
<evidence type="ECO:0000256" key="8">
    <source>
        <dbReference type="ARBA" id="ARBA00022840"/>
    </source>
</evidence>
<name>A0ABS4NDV7_9THEO</name>
<organism evidence="11 12">
    <name type="scientific">Thermoanaerobacterium butyriciformans</name>
    <dbReference type="NCBI Taxonomy" id="1702242"/>
    <lineage>
        <taxon>Bacteria</taxon>
        <taxon>Bacillati</taxon>
        <taxon>Bacillota</taxon>
        <taxon>Clostridia</taxon>
        <taxon>Thermoanaerobacterales</taxon>
        <taxon>Thermoanaerobacteraceae</taxon>
        <taxon>Thermoanaerobacterium</taxon>
    </lineage>
</organism>
<evidence type="ECO:0000256" key="2">
    <source>
        <dbReference type="ARBA" id="ARBA00007599"/>
    </source>
</evidence>
<dbReference type="RefSeq" id="WP_209453718.1">
    <property type="nucleotide sequence ID" value="NZ_JAGGLT010000013.1"/>
</dbReference>
<dbReference type="PANTHER" id="PTHR33540">
    <property type="entry name" value="TRNA THREONYLCARBAMOYLADENOSINE BIOSYNTHESIS PROTEIN TSAE"/>
    <property type="match status" value="1"/>
</dbReference>
<evidence type="ECO:0000256" key="1">
    <source>
        <dbReference type="ARBA" id="ARBA00004496"/>
    </source>
</evidence>
<comment type="subcellular location">
    <subcellularLocation>
        <location evidence="1">Cytoplasm</location>
    </subcellularLocation>
</comment>
<evidence type="ECO:0000256" key="7">
    <source>
        <dbReference type="ARBA" id="ARBA00022741"/>
    </source>
</evidence>
<evidence type="ECO:0000256" key="3">
    <source>
        <dbReference type="ARBA" id="ARBA00019010"/>
    </source>
</evidence>
<evidence type="ECO:0000256" key="6">
    <source>
        <dbReference type="ARBA" id="ARBA00022723"/>
    </source>
</evidence>
<evidence type="ECO:0000256" key="4">
    <source>
        <dbReference type="ARBA" id="ARBA00022490"/>
    </source>
</evidence>
<dbReference type="InterPro" id="IPR003442">
    <property type="entry name" value="T6A_TsaE"/>
</dbReference>
<gene>
    <name evidence="11" type="ORF">J2Z80_001377</name>
</gene>
<keyword evidence="5" id="KW-0819">tRNA processing</keyword>
<keyword evidence="9" id="KW-0460">Magnesium</keyword>
<dbReference type="PANTHER" id="PTHR33540:SF2">
    <property type="entry name" value="TRNA THREONYLCARBAMOYLADENOSINE BIOSYNTHESIS PROTEIN TSAE"/>
    <property type="match status" value="1"/>
</dbReference>
<keyword evidence="12" id="KW-1185">Reference proteome</keyword>
<comment type="caution">
    <text evidence="11">The sequence shown here is derived from an EMBL/GenBank/DDBJ whole genome shotgun (WGS) entry which is preliminary data.</text>
</comment>
<evidence type="ECO:0000256" key="5">
    <source>
        <dbReference type="ARBA" id="ARBA00022694"/>
    </source>
</evidence>
<dbReference type="Pfam" id="PF02367">
    <property type="entry name" value="TsaE"/>
    <property type="match status" value="1"/>
</dbReference>
<comment type="similarity">
    <text evidence="2">Belongs to the TsaE family.</text>
</comment>
<evidence type="ECO:0000256" key="9">
    <source>
        <dbReference type="ARBA" id="ARBA00022842"/>
    </source>
</evidence>
<proteinExistence type="inferred from homology"/>
<reference evidence="11" key="1">
    <citation type="submission" date="2021-03" db="EMBL/GenBank/DDBJ databases">
        <title>Genomic Encyclopedia of Type Strains, Phase IV (KMG-IV): sequencing the most valuable type-strain genomes for metagenomic binning, comparative biology and taxonomic classification.</title>
        <authorList>
            <person name="Goeker M."/>
        </authorList>
    </citation>
    <scope>NUCLEOTIDE SEQUENCE</scope>
    <source>
        <strain evidence="11">DSM 101588</strain>
    </source>
</reference>
<accession>A0ABS4NDV7</accession>
<keyword evidence="4" id="KW-0963">Cytoplasm</keyword>
<dbReference type="SUPFAM" id="SSF52540">
    <property type="entry name" value="P-loop containing nucleoside triphosphate hydrolases"/>
    <property type="match status" value="1"/>
</dbReference>
<evidence type="ECO:0000313" key="12">
    <source>
        <dbReference type="Proteomes" id="UP001166402"/>
    </source>
</evidence>
<dbReference type="InterPro" id="IPR027417">
    <property type="entry name" value="P-loop_NTPase"/>
</dbReference>
<dbReference type="Gene3D" id="3.40.50.300">
    <property type="entry name" value="P-loop containing nucleotide triphosphate hydrolases"/>
    <property type="match status" value="1"/>
</dbReference>
<keyword evidence="6" id="KW-0479">Metal-binding</keyword>
<keyword evidence="8" id="KW-0067">ATP-binding</keyword>
<dbReference type="Proteomes" id="UP001166402">
    <property type="component" value="Unassembled WGS sequence"/>
</dbReference>
<evidence type="ECO:0000313" key="11">
    <source>
        <dbReference type="EMBL" id="MBP2071856.1"/>
    </source>
</evidence>
<dbReference type="NCBIfam" id="TIGR00150">
    <property type="entry name" value="T6A_YjeE"/>
    <property type="match status" value="1"/>
</dbReference>